<dbReference type="AlphaFoldDB" id="A0A7K0FZT5"/>
<sequence>MSIETGCNLHQANMRAHRHRTMWVYVTIWLILKIVRYITMKRKITRLHSMQKMKYNHLLKLITAFFLFSSNLVFGQVKIGDTLLRGINSLTNTKEFSGIETVTVKDQLFTSALKVNTYNIPVGTKEYILRAPVNNKVNVGDVMWLSFKAKCIQSKRESGEAVIEISLDRTVNGKYEWPPILERGISIGAKWISFQIPFIASRNIASGELSFVLKCGAAAQIFEFGDLTLINYEKTTKYSDLPRSVVHYDGDSPDAPWRKAAAERIEKYRKGNLQVLVLNKNGKPVQGASVEVHLKKHSFAWGTASNSSILLDTVSADAKIYRDTLVKYFNEVVLENEMKAKYWQKYDHNKTLSATKWLKQQDIKIRGHVMVWPSWQHSPHLLPLKNDTSALQKSILATIKDQTTVMKGQFTEWDVVNETYNHHELVDLLGNNAMLNWFKAARVGAPGVKLFLNDYTMFRQDGKGSPSETFFENAKFLQAHGAIDAIGEQGHIGSTPPAIEYVIAKLAHFSELGLPIQISEFDITSDDNDFKARYMRDFMTAVFSNPNTIGFVQWGFWEKQHWISASALWDKNWNIKPQGQVFTNLVSNVWSTHEKGITDKDGKLQVRGFNGAYEILIKKGNKVIKKQTKLTAKGEVVTVILDN</sequence>
<evidence type="ECO:0000256" key="4">
    <source>
        <dbReference type="ARBA" id="ARBA00022729"/>
    </source>
</evidence>
<evidence type="ECO:0000313" key="13">
    <source>
        <dbReference type="Proteomes" id="UP000487757"/>
    </source>
</evidence>
<organism evidence="12 13">
    <name type="scientific">Pedobacter petrophilus</name>
    <dbReference type="NCBI Taxonomy" id="1908241"/>
    <lineage>
        <taxon>Bacteria</taxon>
        <taxon>Pseudomonadati</taxon>
        <taxon>Bacteroidota</taxon>
        <taxon>Sphingobacteriia</taxon>
        <taxon>Sphingobacteriales</taxon>
        <taxon>Sphingobacteriaceae</taxon>
        <taxon>Pedobacter</taxon>
    </lineage>
</organism>
<dbReference type="GO" id="GO:0045493">
    <property type="term" value="P:xylan catabolic process"/>
    <property type="evidence" value="ECO:0007669"/>
    <property type="project" value="UniProtKB-KW"/>
</dbReference>
<evidence type="ECO:0000256" key="6">
    <source>
        <dbReference type="ARBA" id="ARBA00023277"/>
    </source>
</evidence>
<dbReference type="InterPro" id="IPR044846">
    <property type="entry name" value="GH10"/>
</dbReference>
<accession>A0A7K0FZT5</accession>
<dbReference type="Pfam" id="PF00331">
    <property type="entry name" value="Glyco_hydro_10"/>
    <property type="match status" value="1"/>
</dbReference>
<dbReference type="OrthoDB" id="9809277at2"/>
<evidence type="ECO:0000313" key="12">
    <source>
        <dbReference type="EMBL" id="MRX76961.1"/>
    </source>
</evidence>
<dbReference type="SMART" id="SM00633">
    <property type="entry name" value="Glyco_10"/>
    <property type="match status" value="1"/>
</dbReference>
<evidence type="ECO:0000259" key="11">
    <source>
        <dbReference type="PROSITE" id="PS51760"/>
    </source>
</evidence>
<comment type="similarity">
    <text evidence="2 9">Belongs to the glycosyl hydrolase 10 (cellulase F) family.</text>
</comment>
<feature type="transmembrane region" description="Helical" evidence="10">
    <location>
        <begin position="22"/>
        <end position="38"/>
    </location>
</feature>
<keyword evidence="5 9" id="KW-0378">Hydrolase</keyword>
<evidence type="ECO:0000256" key="2">
    <source>
        <dbReference type="ARBA" id="ARBA00007495"/>
    </source>
</evidence>
<evidence type="ECO:0000256" key="5">
    <source>
        <dbReference type="ARBA" id="ARBA00022801"/>
    </source>
</evidence>
<evidence type="ECO:0000256" key="1">
    <source>
        <dbReference type="ARBA" id="ARBA00000681"/>
    </source>
</evidence>
<proteinExistence type="inferred from homology"/>
<keyword evidence="8 9" id="KW-0624">Polysaccharide degradation</keyword>
<dbReference type="PRINTS" id="PR00134">
    <property type="entry name" value="GLHYDRLASE10"/>
</dbReference>
<gene>
    <name evidence="12" type="ORF">GJU39_12775</name>
</gene>
<dbReference type="PANTHER" id="PTHR31490">
    <property type="entry name" value="GLYCOSYL HYDROLASE"/>
    <property type="match status" value="1"/>
</dbReference>
<name>A0A7K0FZT5_9SPHI</name>
<comment type="caution">
    <text evidence="12">The sequence shown here is derived from an EMBL/GenBank/DDBJ whole genome shotgun (WGS) entry which is preliminary data.</text>
</comment>
<feature type="transmembrane region" description="Helical" evidence="10">
    <location>
        <begin position="58"/>
        <end position="77"/>
    </location>
</feature>
<dbReference type="GO" id="GO:0031176">
    <property type="term" value="F:endo-1,4-beta-xylanase activity"/>
    <property type="evidence" value="ECO:0007669"/>
    <property type="project" value="UniProtKB-EC"/>
</dbReference>
<evidence type="ECO:0000256" key="10">
    <source>
        <dbReference type="SAM" id="Phobius"/>
    </source>
</evidence>
<dbReference type="Proteomes" id="UP000487757">
    <property type="component" value="Unassembled WGS sequence"/>
</dbReference>
<keyword evidence="10" id="KW-0472">Membrane</keyword>
<keyword evidence="10" id="KW-0812">Transmembrane</keyword>
<dbReference type="SUPFAM" id="SSF51445">
    <property type="entry name" value="(Trans)glycosidases"/>
    <property type="match status" value="1"/>
</dbReference>
<keyword evidence="3" id="KW-0858">Xylan degradation</keyword>
<evidence type="ECO:0000256" key="7">
    <source>
        <dbReference type="ARBA" id="ARBA00023295"/>
    </source>
</evidence>
<comment type="catalytic activity">
    <reaction evidence="1 9">
        <text>Endohydrolysis of (1-&gt;4)-beta-D-xylosidic linkages in xylans.</text>
        <dbReference type="EC" id="3.2.1.8"/>
    </reaction>
</comment>
<dbReference type="InterPro" id="IPR017853">
    <property type="entry name" value="GH"/>
</dbReference>
<evidence type="ECO:0000256" key="8">
    <source>
        <dbReference type="ARBA" id="ARBA00023326"/>
    </source>
</evidence>
<evidence type="ECO:0000256" key="9">
    <source>
        <dbReference type="RuleBase" id="RU361174"/>
    </source>
</evidence>
<dbReference type="Gene3D" id="3.20.20.80">
    <property type="entry name" value="Glycosidases"/>
    <property type="match status" value="1"/>
</dbReference>
<dbReference type="EMBL" id="WKKH01000018">
    <property type="protein sequence ID" value="MRX76961.1"/>
    <property type="molecule type" value="Genomic_DNA"/>
</dbReference>
<keyword evidence="4" id="KW-0732">Signal</keyword>
<keyword evidence="7 9" id="KW-0326">Glycosidase</keyword>
<keyword evidence="10" id="KW-1133">Transmembrane helix</keyword>
<dbReference type="EC" id="3.2.1.8" evidence="9"/>
<dbReference type="PANTHER" id="PTHR31490:SF88">
    <property type="entry name" value="BETA-XYLANASE"/>
    <property type="match status" value="1"/>
</dbReference>
<protein>
    <recommendedName>
        <fullName evidence="9">Beta-xylanase</fullName>
        <ecNumber evidence="9">3.2.1.8</ecNumber>
    </recommendedName>
</protein>
<keyword evidence="13" id="KW-1185">Reference proteome</keyword>
<evidence type="ECO:0000256" key="3">
    <source>
        <dbReference type="ARBA" id="ARBA00022651"/>
    </source>
</evidence>
<feature type="domain" description="GH10" evidence="11">
    <location>
        <begin position="304"/>
        <end position="585"/>
    </location>
</feature>
<reference evidence="12 13" key="1">
    <citation type="submission" date="2019-11" db="EMBL/GenBank/DDBJ databases">
        <title>Pedobacter petrophilus genome.</title>
        <authorList>
            <person name="Feldbauer M.J."/>
            <person name="Newman J.D."/>
        </authorList>
    </citation>
    <scope>NUCLEOTIDE SEQUENCE [LARGE SCALE GENOMIC DNA]</scope>
    <source>
        <strain evidence="12 13">LMG 29686</strain>
    </source>
</reference>
<keyword evidence="6 9" id="KW-0119">Carbohydrate metabolism</keyword>
<dbReference type="InterPro" id="IPR001000">
    <property type="entry name" value="GH10_dom"/>
</dbReference>
<dbReference type="PROSITE" id="PS51760">
    <property type="entry name" value="GH10_2"/>
    <property type="match status" value="1"/>
</dbReference>